<keyword evidence="3" id="KW-1185">Reference proteome</keyword>
<evidence type="ECO:0000313" key="2">
    <source>
        <dbReference type="EMBL" id="SDW91882.1"/>
    </source>
</evidence>
<evidence type="ECO:0000313" key="3">
    <source>
        <dbReference type="Proteomes" id="UP000199595"/>
    </source>
</evidence>
<keyword evidence="1" id="KW-1133">Transmembrane helix</keyword>
<dbReference type="Proteomes" id="UP000199595">
    <property type="component" value="Unassembled WGS sequence"/>
</dbReference>
<accession>A0A1H2XG36</accession>
<reference evidence="2 3" key="1">
    <citation type="submission" date="2016-10" db="EMBL/GenBank/DDBJ databases">
        <authorList>
            <person name="de Groot N.N."/>
        </authorList>
    </citation>
    <scope>NUCLEOTIDE SEQUENCE [LARGE SCALE GENOMIC DNA]</scope>
    <source>
        <strain evidence="2 3">DSM 24956</strain>
    </source>
</reference>
<name>A0A1H2XG36_9FLAO</name>
<sequence>MKKKLAYILVIISVTVLALYLFRYKQALIYEKKIPISATEIVQINLREIEHHLLIDVIKNPLKYISFKSKKKGSISFNKTIEIPKNLFFFTNNSNYKNAWFSSLLKLKDSHKLKRYLLQEGFKNSTSNKLETFCKGRIIIAFSSSNAIIALKKQENTSIISEIKTVFNQTTFYKKESELLKSISNSKSDITYTNLKDDFLEANFKNGLFEIKGSLNSNLFIADKYVEDTNNSIGFISTKINKNNTVFKSLSSLKNKKKFKNFTKLSLDSIVNKWNGSLVANLRAIDTKIDTIVTYKYDDDFNKIEKKSIQKFNTPNISISLGSNKNLYEYFYNSKAIQIIENDTLLTSIPIYKMYAKQVENTLNIYSQKNENTSEFKKEEYKFNMFIAVSRYLKQPLEFSSEKSINKYLQLIKNVSAKQTLNNKVVIQVRLKEEKRNCLGQFLKP</sequence>
<gene>
    <name evidence="2" type="ORF">SAMN05444411_102460</name>
</gene>
<dbReference type="EMBL" id="FNNJ01000002">
    <property type="protein sequence ID" value="SDW91882.1"/>
    <property type="molecule type" value="Genomic_DNA"/>
</dbReference>
<dbReference type="AlphaFoldDB" id="A0A1H2XG36"/>
<evidence type="ECO:0000256" key="1">
    <source>
        <dbReference type="SAM" id="Phobius"/>
    </source>
</evidence>
<proteinExistence type="predicted"/>
<dbReference type="RefSeq" id="WP_090121570.1">
    <property type="nucleotide sequence ID" value="NZ_FNNJ01000002.1"/>
</dbReference>
<feature type="transmembrane region" description="Helical" evidence="1">
    <location>
        <begin position="6"/>
        <end position="24"/>
    </location>
</feature>
<dbReference type="STRING" id="762486.SAMN05444411_102460"/>
<keyword evidence="1" id="KW-0812">Transmembrane</keyword>
<dbReference type="OrthoDB" id="637901at2"/>
<keyword evidence="1" id="KW-0472">Membrane</keyword>
<organism evidence="2 3">
    <name type="scientific">Lutibacter oricola</name>
    <dbReference type="NCBI Taxonomy" id="762486"/>
    <lineage>
        <taxon>Bacteria</taxon>
        <taxon>Pseudomonadati</taxon>
        <taxon>Bacteroidota</taxon>
        <taxon>Flavobacteriia</taxon>
        <taxon>Flavobacteriales</taxon>
        <taxon>Flavobacteriaceae</taxon>
        <taxon>Lutibacter</taxon>
    </lineage>
</organism>
<protein>
    <recommendedName>
        <fullName evidence="4">DUF3352 domain-containing protein</fullName>
    </recommendedName>
</protein>
<evidence type="ECO:0008006" key="4">
    <source>
        <dbReference type="Google" id="ProtNLM"/>
    </source>
</evidence>